<feature type="domain" description="Glycosyl transferase family 1" evidence="1">
    <location>
        <begin position="171"/>
        <end position="327"/>
    </location>
</feature>
<dbReference type="EMBL" id="JAGJCB010000002">
    <property type="protein sequence ID" value="MBP0902854.1"/>
    <property type="molecule type" value="Genomic_DNA"/>
</dbReference>
<protein>
    <submittedName>
        <fullName evidence="3">Glycosyltransferase</fullName>
        <ecNumber evidence="3">2.4.-.-</ecNumber>
    </submittedName>
</protein>
<name>A0ABS4BQJ5_9FLAO</name>
<sequence length="355" mass="41122">MESNIINNIIIHGKQEKGIEYLDSSGKATKQFYIPIQREINIFKDLKCIYQTIKILKKEKPDLIHAHSAKGGVISRIASLFYSINVLHTPHAFSYLSAHSPVKRYLFLSIERVLKNFNSILLATSESELKRGIDEVGYQPHKAFLFNNSITELAVVDNNSTVSSLAYNFSKDYICTVGRPSYQKNIEMMVEIIKNVKDHIPNIHLVVMGLGVVSPNSENVKMLISKHNLEKNFTLIDWIEREKIFEIVSKSKFYLSTSRYEGLPYSIIESLSLRKAIIATDCDGNRDLVINDFNGYLLKENQLDQFKEKIIELYYNNETREKFEKNSFLLFKEKFDISINIRKLEKIYLKHAKYT</sequence>
<dbReference type="SUPFAM" id="SSF53756">
    <property type="entry name" value="UDP-Glycosyltransferase/glycogen phosphorylase"/>
    <property type="match status" value="1"/>
</dbReference>
<evidence type="ECO:0000313" key="4">
    <source>
        <dbReference type="Proteomes" id="UP000670776"/>
    </source>
</evidence>
<dbReference type="PANTHER" id="PTHR45947:SF3">
    <property type="entry name" value="SULFOQUINOVOSYL TRANSFERASE SQD2"/>
    <property type="match status" value="1"/>
</dbReference>
<gene>
    <name evidence="3" type="ORF">J8H85_03345</name>
</gene>
<organism evidence="3 4">
    <name type="scientific">Mariniflexile gromovii</name>
    <dbReference type="NCBI Taxonomy" id="362523"/>
    <lineage>
        <taxon>Bacteria</taxon>
        <taxon>Pseudomonadati</taxon>
        <taxon>Bacteroidota</taxon>
        <taxon>Flavobacteriia</taxon>
        <taxon>Flavobacteriales</taxon>
        <taxon>Flavobacteriaceae</taxon>
        <taxon>Mariniflexile</taxon>
    </lineage>
</organism>
<comment type="caution">
    <text evidence="3">The sequence shown here is derived from an EMBL/GenBank/DDBJ whole genome shotgun (WGS) entry which is preliminary data.</text>
</comment>
<dbReference type="Proteomes" id="UP000670776">
    <property type="component" value="Unassembled WGS sequence"/>
</dbReference>
<evidence type="ECO:0000313" key="3">
    <source>
        <dbReference type="EMBL" id="MBP0902854.1"/>
    </source>
</evidence>
<dbReference type="Pfam" id="PF13439">
    <property type="entry name" value="Glyco_transf_4"/>
    <property type="match status" value="1"/>
</dbReference>
<evidence type="ECO:0000259" key="2">
    <source>
        <dbReference type="Pfam" id="PF13439"/>
    </source>
</evidence>
<dbReference type="GO" id="GO:0016757">
    <property type="term" value="F:glycosyltransferase activity"/>
    <property type="evidence" value="ECO:0007669"/>
    <property type="project" value="UniProtKB-KW"/>
</dbReference>
<dbReference type="EC" id="2.4.-.-" evidence="3"/>
<evidence type="ECO:0000259" key="1">
    <source>
        <dbReference type="Pfam" id="PF00534"/>
    </source>
</evidence>
<proteinExistence type="predicted"/>
<accession>A0ABS4BQJ5</accession>
<keyword evidence="3" id="KW-0328">Glycosyltransferase</keyword>
<reference evidence="3 4" key="1">
    <citation type="submission" date="2021-04" db="EMBL/GenBank/DDBJ databases">
        <title>Mariniflexile gromovii gen. nov., sp. nov., a gliding bacterium isolated from the sea urchin Strongylocentrotus intermedius.</title>
        <authorList>
            <person name="Ko S."/>
            <person name="Le V."/>
            <person name="Ahn C.-Y."/>
            <person name="Oh H.-M."/>
        </authorList>
    </citation>
    <scope>NUCLEOTIDE SEQUENCE [LARGE SCALE GENOMIC DNA]</scope>
    <source>
        <strain evidence="3 4">KCTC 12570</strain>
    </source>
</reference>
<dbReference type="InterPro" id="IPR028098">
    <property type="entry name" value="Glyco_trans_4-like_N"/>
</dbReference>
<dbReference type="Pfam" id="PF00534">
    <property type="entry name" value="Glycos_transf_1"/>
    <property type="match status" value="1"/>
</dbReference>
<feature type="domain" description="Glycosyltransferase subfamily 4-like N-terminal" evidence="2">
    <location>
        <begin position="44"/>
        <end position="148"/>
    </location>
</feature>
<dbReference type="Gene3D" id="3.40.50.2000">
    <property type="entry name" value="Glycogen Phosphorylase B"/>
    <property type="match status" value="2"/>
</dbReference>
<dbReference type="InterPro" id="IPR001296">
    <property type="entry name" value="Glyco_trans_1"/>
</dbReference>
<keyword evidence="4" id="KW-1185">Reference proteome</keyword>
<keyword evidence="3" id="KW-0808">Transferase</keyword>
<dbReference type="PANTHER" id="PTHR45947">
    <property type="entry name" value="SULFOQUINOVOSYL TRANSFERASE SQD2"/>
    <property type="match status" value="1"/>
</dbReference>
<dbReference type="InterPro" id="IPR050194">
    <property type="entry name" value="Glycosyltransferase_grp1"/>
</dbReference>